<gene>
    <name evidence="1" type="ORF">EHS24_003198</name>
</gene>
<accession>A0A427XFM8</accession>
<proteinExistence type="predicted"/>
<comment type="caution">
    <text evidence="1">The sequence shown here is derived from an EMBL/GenBank/DDBJ whole genome shotgun (WGS) entry which is preliminary data.</text>
</comment>
<organism evidence="1 2">
    <name type="scientific">Apiotrichum porosum</name>
    <dbReference type="NCBI Taxonomy" id="105984"/>
    <lineage>
        <taxon>Eukaryota</taxon>
        <taxon>Fungi</taxon>
        <taxon>Dikarya</taxon>
        <taxon>Basidiomycota</taxon>
        <taxon>Agaricomycotina</taxon>
        <taxon>Tremellomycetes</taxon>
        <taxon>Trichosporonales</taxon>
        <taxon>Trichosporonaceae</taxon>
        <taxon>Apiotrichum</taxon>
    </lineage>
</organism>
<dbReference type="EMBL" id="RSCE01000015">
    <property type="protein sequence ID" value="RSH77638.1"/>
    <property type="molecule type" value="Genomic_DNA"/>
</dbReference>
<keyword evidence="2" id="KW-1185">Reference proteome</keyword>
<reference evidence="1 2" key="1">
    <citation type="submission" date="2018-11" db="EMBL/GenBank/DDBJ databases">
        <title>Genome sequence of Apiotrichum porosum DSM 27194.</title>
        <authorList>
            <person name="Aliyu H."/>
            <person name="Gorte O."/>
            <person name="Ochsenreither K."/>
        </authorList>
    </citation>
    <scope>NUCLEOTIDE SEQUENCE [LARGE SCALE GENOMIC DNA]</scope>
    <source>
        <strain evidence="1 2">DSM 27194</strain>
    </source>
</reference>
<sequence length="278" mass="31085">MTANPANTSDPAVFDGWTNDRKFWDGRGHVNIIHVAAGDAAAVNNTIYWDPAVKVHSIPTRTVAAYIVAVLERLGCTAAEVSKIIAILKSTTLRTTIVHKAMAALARYRNAGHGNMFPTSVQWPAITDEWPDPAQSESPLDVDIVPFDDDEVATVNDVLERCIKDEDIWTITPYGRSSFSQAIQERADQDVATLDPSTFQRLQEEDNRLQEFPLDIKDFDDVYRLSEALLDVDSGRHTRLDGAEMRLTETLRFIVVIRGQIRVAAGEFEFKQTIFPKP</sequence>
<evidence type="ECO:0000313" key="1">
    <source>
        <dbReference type="EMBL" id="RSH77638.1"/>
    </source>
</evidence>
<dbReference type="RefSeq" id="XP_028472785.1">
    <property type="nucleotide sequence ID" value="XM_028618897.1"/>
</dbReference>
<evidence type="ECO:0000313" key="2">
    <source>
        <dbReference type="Proteomes" id="UP000279236"/>
    </source>
</evidence>
<protein>
    <submittedName>
        <fullName evidence="1">Uncharacterized protein</fullName>
    </submittedName>
</protein>
<dbReference type="Proteomes" id="UP000279236">
    <property type="component" value="Unassembled WGS sequence"/>
</dbReference>
<dbReference type="AlphaFoldDB" id="A0A427XFM8"/>
<dbReference type="GeneID" id="39587741"/>
<name>A0A427XFM8_9TREE</name>